<accession>A0AAN6ZHQ1</accession>
<reference evidence="4" key="1">
    <citation type="journal article" date="2023" name="Mol. Phylogenet. Evol.">
        <title>Genome-scale phylogeny and comparative genomics of the fungal order Sordariales.</title>
        <authorList>
            <person name="Hensen N."/>
            <person name="Bonometti L."/>
            <person name="Westerberg I."/>
            <person name="Brannstrom I.O."/>
            <person name="Guillou S."/>
            <person name="Cros-Aarteil S."/>
            <person name="Calhoun S."/>
            <person name="Haridas S."/>
            <person name="Kuo A."/>
            <person name="Mondo S."/>
            <person name="Pangilinan J."/>
            <person name="Riley R."/>
            <person name="LaButti K."/>
            <person name="Andreopoulos B."/>
            <person name="Lipzen A."/>
            <person name="Chen C."/>
            <person name="Yan M."/>
            <person name="Daum C."/>
            <person name="Ng V."/>
            <person name="Clum A."/>
            <person name="Steindorff A."/>
            <person name="Ohm R.A."/>
            <person name="Martin F."/>
            <person name="Silar P."/>
            <person name="Natvig D.O."/>
            <person name="Lalanne C."/>
            <person name="Gautier V."/>
            <person name="Ament-Velasquez S.L."/>
            <person name="Kruys A."/>
            <person name="Hutchinson M.I."/>
            <person name="Powell A.J."/>
            <person name="Barry K."/>
            <person name="Miller A.N."/>
            <person name="Grigoriev I.V."/>
            <person name="Debuchy R."/>
            <person name="Gladieux P."/>
            <person name="Hiltunen Thoren M."/>
            <person name="Johannesson H."/>
        </authorList>
    </citation>
    <scope>NUCLEOTIDE SEQUENCE</scope>
    <source>
        <strain evidence="4">CBS 123565</strain>
    </source>
</reference>
<feature type="signal peptide" evidence="3">
    <location>
        <begin position="1"/>
        <end position="27"/>
    </location>
</feature>
<feature type="chain" id="PRO_5042931100" description="LPXTG-domain-containing protein" evidence="3">
    <location>
        <begin position="28"/>
        <end position="532"/>
    </location>
</feature>
<feature type="region of interest" description="Disordered" evidence="1">
    <location>
        <begin position="303"/>
        <end position="339"/>
    </location>
</feature>
<feature type="compositionally biased region" description="Pro residues" evidence="1">
    <location>
        <begin position="482"/>
        <end position="493"/>
    </location>
</feature>
<name>A0AAN6ZHQ1_9PEZI</name>
<feature type="region of interest" description="Disordered" evidence="1">
    <location>
        <begin position="355"/>
        <end position="397"/>
    </location>
</feature>
<evidence type="ECO:0000313" key="4">
    <source>
        <dbReference type="EMBL" id="KAK4137979.1"/>
    </source>
</evidence>
<keyword evidence="3" id="KW-0732">Signal</keyword>
<reference evidence="4" key="2">
    <citation type="submission" date="2023-05" db="EMBL/GenBank/DDBJ databases">
        <authorList>
            <consortium name="Lawrence Berkeley National Laboratory"/>
            <person name="Steindorff A."/>
            <person name="Hensen N."/>
            <person name="Bonometti L."/>
            <person name="Westerberg I."/>
            <person name="Brannstrom I.O."/>
            <person name="Guillou S."/>
            <person name="Cros-Aarteil S."/>
            <person name="Calhoun S."/>
            <person name="Haridas S."/>
            <person name="Kuo A."/>
            <person name="Mondo S."/>
            <person name="Pangilinan J."/>
            <person name="Riley R."/>
            <person name="Labutti K."/>
            <person name="Andreopoulos B."/>
            <person name="Lipzen A."/>
            <person name="Chen C."/>
            <person name="Yanf M."/>
            <person name="Daum C."/>
            <person name="Ng V."/>
            <person name="Clum A."/>
            <person name="Ohm R."/>
            <person name="Martin F."/>
            <person name="Silar P."/>
            <person name="Natvig D."/>
            <person name="Lalanne C."/>
            <person name="Gautier V."/>
            <person name="Ament-Velasquez S.L."/>
            <person name="Kruys A."/>
            <person name="Hutchinson M.I."/>
            <person name="Powell A.J."/>
            <person name="Barry K."/>
            <person name="Miller A.N."/>
            <person name="Grigoriev I.V."/>
            <person name="Debuchy R."/>
            <person name="Gladieux P."/>
            <person name="Thoren M.H."/>
            <person name="Johannesson H."/>
        </authorList>
    </citation>
    <scope>NUCLEOTIDE SEQUENCE</scope>
    <source>
        <strain evidence="4">CBS 123565</strain>
    </source>
</reference>
<comment type="caution">
    <text evidence="4">The sequence shown here is derived from an EMBL/GenBank/DDBJ whole genome shotgun (WGS) entry which is preliminary data.</text>
</comment>
<evidence type="ECO:0000256" key="2">
    <source>
        <dbReference type="SAM" id="Phobius"/>
    </source>
</evidence>
<protein>
    <recommendedName>
        <fullName evidence="6">LPXTG-domain-containing protein</fullName>
    </recommendedName>
</protein>
<keyword evidence="5" id="KW-1185">Reference proteome</keyword>
<organism evidence="4 5">
    <name type="scientific">Trichocladium antarcticum</name>
    <dbReference type="NCBI Taxonomy" id="1450529"/>
    <lineage>
        <taxon>Eukaryota</taxon>
        <taxon>Fungi</taxon>
        <taxon>Dikarya</taxon>
        <taxon>Ascomycota</taxon>
        <taxon>Pezizomycotina</taxon>
        <taxon>Sordariomycetes</taxon>
        <taxon>Sordariomycetidae</taxon>
        <taxon>Sordariales</taxon>
        <taxon>Chaetomiaceae</taxon>
        <taxon>Trichocladium</taxon>
    </lineage>
</organism>
<evidence type="ECO:0000313" key="5">
    <source>
        <dbReference type="Proteomes" id="UP001304895"/>
    </source>
</evidence>
<feature type="transmembrane region" description="Helical" evidence="2">
    <location>
        <begin position="238"/>
        <end position="261"/>
    </location>
</feature>
<dbReference type="EMBL" id="MU853402">
    <property type="protein sequence ID" value="KAK4137979.1"/>
    <property type="molecule type" value="Genomic_DNA"/>
</dbReference>
<dbReference type="AlphaFoldDB" id="A0AAN6ZHQ1"/>
<sequence length="532" mass="56024">MARCLRTASSAIFALLTLFSPSQYALALQVTPNSPCASQCQDSHDVDVSDPNSSNTKNADITCEDAAYSSAVGTKFKDCMTCLQTSSFSQGSESDTMWFLYNLRYTAAYCVFAYPNATGVQTSPCTTEKACGHLRISVQHGIPDPRNTTAFSYCSSGGGEAMDYNNYDGCLPCVSAEGKTKYLANYFVALQAGCQQQPAPGVLLGLSGTIFSDQRVAIIEPGIPKDDSSPDPALATPAIVGIAAGALVLALIVAGATFVCFRKRKNRRARASAQADFYSSFGHRHTSSVPSFQCKTHMVSPRFWPGADEGPPMPADEMGDLQPHRSSIWKPRESPYQQDGNALYGAKKAAMTPLHPITTSVGPAPPPQAYTSPSTIGGVHSPSDSRSPLSAESARSTSALLPSIRPYVPAEHGVHVHGTPPPVSASTFGSPTPGAGTGTGTGTGTTPLLRSHGWPLEQPPPQQQQPQQAHQPQKHIIESGNPVPPPPPPPPPLKTSRIGGIRGGKKGAKNAGTGSPVDSWEIQTAFAAPPKR</sequence>
<keyword evidence="2" id="KW-0812">Transmembrane</keyword>
<keyword evidence="2" id="KW-1133">Transmembrane helix</keyword>
<proteinExistence type="predicted"/>
<evidence type="ECO:0008006" key="6">
    <source>
        <dbReference type="Google" id="ProtNLM"/>
    </source>
</evidence>
<keyword evidence="2" id="KW-0472">Membrane</keyword>
<feature type="compositionally biased region" description="Polar residues" evidence="1">
    <location>
        <begin position="382"/>
        <end position="397"/>
    </location>
</feature>
<dbReference type="Proteomes" id="UP001304895">
    <property type="component" value="Unassembled WGS sequence"/>
</dbReference>
<feature type="region of interest" description="Disordered" evidence="1">
    <location>
        <begin position="411"/>
        <end position="532"/>
    </location>
</feature>
<gene>
    <name evidence="4" type="ORF">BT67DRAFT_127282</name>
</gene>
<evidence type="ECO:0000256" key="3">
    <source>
        <dbReference type="SAM" id="SignalP"/>
    </source>
</evidence>
<evidence type="ECO:0000256" key="1">
    <source>
        <dbReference type="SAM" id="MobiDB-lite"/>
    </source>
</evidence>